<protein>
    <submittedName>
        <fullName evidence="8">Uncharacterized protein</fullName>
    </submittedName>
</protein>
<comment type="subcellular location">
    <subcellularLocation>
        <location evidence="1">Membrane</location>
        <topology evidence="1">Multi-pass membrane protein</topology>
    </subcellularLocation>
</comment>
<dbReference type="STRING" id="88036.D8QSV1"/>
<dbReference type="InParanoid" id="D8QSV1"/>
<feature type="non-terminal residue" evidence="8">
    <location>
        <position position="309"/>
    </location>
</feature>
<organism evidence="9">
    <name type="scientific">Selaginella moellendorffii</name>
    <name type="common">Spikemoss</name>
    <dbReference type="NCBI Taxonomy" id="88036"/>
    <lineage>
        <taxon>Eukaryota</taxon>
        <taxon>Viridiplantae</taxon>
        <taxon>Streptophyta</taxon>
        <taxon>Embryophyta</taxon>
        <taxon>Tracheophyta</taxon>
        <taxon>Lycopodiopsida</taxon>
        <taxon>Selaginellales</taxon>
        <taxon>Selaginellaceae</taxon>
        <taxon>Selaginella</taxon>
    </lineage>
</organism>
<dbReference type="OMA" id="RFLMAWL"/>
<evidence type="ECO:0000256" key="2">
    <source>
        <dbReference type="ARBA" id="ARBA00022448"/>
    </source>
</evidence>
<dbReference type="GO" id="GO:0005247">
    <property type="term" value="F:voltage-gated chloride channel activity"/>
    <property type="evidence" value="ECO:0000318"/>
    <property type="project" value="GO_Central"/>
</dbReference>
<dbReference type="KEGG" id="smo:SELMODRAFT_65166"/>
<dbReference type="InterPro" id="IPR044669">
    <property type="entry name" value="YneE/VCCN1/2-like"/>
</dbReference>
<name>D8QSV1_SELML</name>
<dbReference type="EMBL" id="GL377566">
    <property type="protein sequence ID" value="EFJ37503.1"/>
    <property type="molecule type" value="Genomic_DNA"/>
</dbReference>
<dbReference type="AlphaFoldDB" id="D8QSV1"/>
<feature type="transmembrane region" description="Helical" evidence="7">
    <location>
        <begin position="90"/>
        <end position="106"/>
    </location>
</feature>
<dbReference type="OrthoDB" id="1368at2759"/>
<evidence type="ECO:0000256" key="7">
    <source>
        <dbReference type="SAM" id="Phobius"/>
    </source>
</evidence>
<keyword evidence="9" id="KW-1185">Reference proteome</keyword>
<accession>D8QSV1</accession>
<dbReference type="GO" id="GO:0019684">
    <property type="term" value="P:photosynthesis, light reaction"/>
    <property type="evidence" value="ECO:0000318"/>
    <property type="project" value="GO_Central"/>
</dbReference>
<dbReference type="Gramene" id="EFJ37503">
    <property type="protein sequence ID" value="EFJ37503"/>
    <property type="gene ID" value="SELMODRAFT_65166"/>
</dbReference>
<proteinExistence type="predicted"/>
<dbReference type="Pfam" id="PF25539">
    <property type="entry name" value="Bestrophin_2"/>
    <property type="match status" value="1"/>
</dbReference>
<keyword evidence="6 7" id="KW-0472">Membrane</keyword>
<dbReference type="FunCoup" id="D8QSV1">
    <property type="interactions" value="265"/>
</dbReference>
<evidence type="ECO:0000256" key="6">
    <source>
        <dbReference type="ARBA" id="ARBA00023136"/>
    </source>
</evidence>
<evidence type="ECO:0000256" key="3">
    <source>
        <dbReference type="ARBA" id="ARBA00022692"/>
    </source>
</evidence>
<feature type="non-terminal residue" evidence="8">
    <location>
        <position position="1"/>
    </location>
</feature>
<evidence type="ECO:0000256" key="4">
    <source>
        <dbReference type="ARBA" id="ARBA00022989"/>
    </source>
</evidence>
<evidence type="ECO:0000256" key="1">
    <source>
        <dbReference type="ARBA" id="ARBA00004141"/>
    </source>
</evidence>
<dbReference type="eggNOG" id="ENOG502QSQE">
    <property type="taxonomic scope" value="Eukaryota"/>
</dbReference>
<feature type="transmembrane region" description="Helical" evidence="7">
    <location>
        <begin position="49"/>
        <end position="70"/>
    </location>
</feature>
<dbReference type="PANTHER" id="PTHR33281:SF1">
    <property type="entry name" value="VOLTAGE-DEPENDENT CHLORIDE CHANNEL 1, CHLOROPLASTIC"/>
    <property type="match status" value="1"/>
</dbReference>
<evidence type="ECO:0000313" key="8">
    <source>
        <dbReference type="EMBL" id="EFJ37503.1"/>
    </source>
</evidence>
<keyword evidence="2" id="KW-0813">Transport</keyword>
<dbReference type="Proteomes" id="UP000001514">
    <property type="component" value="Unassembled WGS sequence"/>
</dbReference>
<gene>
    <name evidence="8" type="ORF">SELMODRAFT_65166</name>
</gene>
<evidence type="ECO:0000256" key="5">
    <source>
        <dbReference type="ARBA" id="ARBA00023065"/>
    </source>
</evidence>
<keyword evidence="5" id="KW-0406">Ion transport</keyword>
<sequence>IASVPEWADAQKEQNMPNRRAFYSNNDWLRHRSSLRHARHMASTFSSRVIISLIPPVFTVTGISVLVTLYNALVESGWAPGFLPVLHAPSLPYELTAPALALLLVFRTDTSYSRYDEARKTWTEVISSTKNLARLTEAWIHNDDLMRYIVAFPLALKCHLIMGSDMEADLRKVLDERDLAFVLNAKHRPNCLLQMIFQIIDGLSLGETQQVLLHENISTYNRSVSVCERLIRTPIPLSYTRLTSRFLILWHLGLPIALWDTCNWLVIPSTFFSSAALFCIEEVGVLIEEPFPMLALDRMCEVALINIKE</sequence>
<reference evidence="8 9" key="1">
    <citation type="journal article" date="2011" name="Science">
        <title>The Selaginella genome identifies genetic changes associated with the evolution of vascular plants.</title>
        <authorList>
            <person name="Banks J.A."/>
            <person name="Nishiyama T."/>
            <person name="Hasebe M."/>
            <person name="Bowman J.L."/>
            <person name="Gribskov M."/>
            <person name="dePamphilis C."/>
            <person name="Albert V.A."/>
            <person name="Aono N."/>
            <person name="Aoyama T."/>
            <person name="Ambrose B.A."/>
            <person name="Ashton N.W."/>
            <person name="Axtell M.J."/>
            <person name="Barker E."/>
            <person name="Barker M.S."/>
            <person name="Bennetzen J.L."/>
            <person name="Bonawitz N.D."/>
            <person name="Chapple C."/>
            <person name="Cheng C."/>
            <person name="Correa L.G."/>
            <person name="Dacre M."/>
            <person name="DeBarry J."/>
            <person name="Dreyer I."/>
            <person name="Elias M."/>
            <person name="Engstrom E.M."/>
            <person name="Estelle M."/>
            <person name="Feng L."/>
            <person name="Finet C."/>
            <person name="Floyd S.K."/>
            <person name="Frommer W.B."/>
            <person name="Fujita T."/>
            <person name="Gramzow L."/>
            <person name="Gutensohn M."/>
            <person name="Harholt J."/>
            <person name="Hattori M."/>
            <person name="Heyl A."/>
            <person name="Hirai T."/>
            <person name="Hiwatashi Y."/>
            <person name="Ishikawa M."/>
            <person name="Iwata M."/>
            <person name="Karol K.G."/>
            <person name="Koehler B."/>
            <person name="Kolukisaoglu U."/>
            <person name="Kubo M."/>
            <person name="Kurata T."/>
            <person name="Lalonde S."/>
            <person name="Li K."/>
            <person name="Li Y."/>
            <person name="Litt A."/>
            <person name="Lyons E."/>
            <person name="Manning G."/>
            <person name="Maruyama T."/>
            <person name="Michael T.P."/>
            <person name="Mikami K."/>
            <person name="Miyazaki S."/>
            <person name="Morinaga S."/>
            <person name="Murata T."/>
            <person name="Mueller-Roeber B."/>
            <person name="Nelson D.R."/>
            <person name="Obara M."/>
            <person name="Oguri Y."/>
            <person name="Olmstead R.G."/>
            <person name="Onodera N."/>
            <person name="Petersen B.L."/>
            <person name="Pils B."/>
            <person name="Prigge M."/>
            <person name="Rensing S.A."/>
            <person name="Riano-Pachon D.M."/>
            <person name="Roberts A.W."/>
            <person name="Sato Y."/>
            <person name="Scheller H.V."/>
            <person name="Schulz B."/>
            <person name="Schulz C."/>
            <person name="Shakirov E.V."/>
            <person name="Shibagaki N."/>
            <person name="Shinohara N."/>
            <person name="Shippen D.E."/>
            <person name="Soerensen I."/>
            <person name="Sotooka R."/>
            <person name="Sugimoto N."/>
            <person name="Sugita M."/>
            <person name="Sumikawa N."/>
            <person name="Tanurdzic M."/>
            <person name="Theissen G."/>
            <person name="Ulvskov P."/>
            <person name="Wakazuki S."/>
            <person name="Weng J.K."/>
            <person name="Willats W.W."/>
            <person name="Wipf D."/>
            <person name="Wolf P.G."/>
            <person name="Yang L."/>
            <person name="Zimmer A.D."/>
            <person name="Zhu Q."/>
            <person name="Mitros T."/>
            <person name="Hellsten U."/>
            <person name="Loque D."/>
            <person name="Otillar R."/>
            <person name="Salamov A."/>
            <person name="Schmutz J."/>
            <person name="Shapiro H."/>
            <person name="Lindquist E."/>
            <person name="Lucas S."/>
            <person name="Rokhsar D."/>
            <person name="Grigoriev I.V."/>
        </authorList>
    </citation>
    <scope>NUCLEOTIDE SEQUENCE [LARGE SCALE GENOMIC DNA]</scope>
</reference>
<keyword evidence="4 7" id="KW-1133">Transmembrane helix</keyword>
<dbReference type="HOGENOM" id="CLU_029790_7_0_1"/>
<dbReference type="GO" id="GO:0042651">
    <property type="term" value="C:thylakoid membrane"/>
    <property type="evidence" value="ECO:0000318"/>
    <property type="project" value="GO_Central"/>
</dbReference>
<dbReference type="PANTHER" id="PTHR33281">
    <property type="entry name" value="UPF0187 PROTEIN YNEE"/>
    <property type="match status" value="1"/>
</dbReference>
<evidence type="ECO:0000313" key="9">
    <source>
        <dbReference type="Proteomes" id="UP000001514"/>
    </source>
</evidence>
<keyword evidence="3 7" id="KW-0812">Transmembrane</keyword>